<evidence type="ECO:0000259" key="2">
    <source>
        <dbReference type="SMART" id="SM00849"/>
    </source>
</evidence>
<keyword evidence="3" id="KW-0378">Hydrolase</keyword>
<organism evidence="3 4">
    <name type="scientific">Streptomonospora alba</name>
    <dbReference type="NCBI Taxonomy" id="183763"/>
    <lineage>
        <taxon>Bacteria</taxon>
        <taxon>Bacillati</taxon>
        <taxon>Actinomycetota</taxon>
        <taxon>Actinomycetes</taxon>
        <taxon>Streptosporangiales</taxon>
        <taxon>Nocardiopsidaceae</taxon>
        <taxon>Streptomonospora</taxon>
    </lineage>
</organism>
<sequence>MFWKRKGKKKDGDEAEGSGAESAVTTTSTDTEDTGAGERASEEKSAAKKAGTPDGAEGVDDSDAAAEPEESDEDVPAAKKPDAAGAEDADPDGIEADEADEEDAAEDDEDTAPAAPAKKGAFADADEPETAGVTEPDEEGVQRVRTVGVLKAEDQEVDVVSNTWIVDVDDEGVVVIDPAHDAEAVMEAVGEREVYLVACTNGYNTHIAAAVEVAERDEAPIALHRREVRAWRRVHGAERRPDLEIEGGGSLKAGDIEIDILPIPGTSTGSVAYYISEKGVVFTGDSLRKDEVGTVAGGYIDFTQQLHSIGEMILTLPPDTRVLPDSGPETTVGEASENFDSWVATR</sequence>
<dbReference type="PANTHER" id="PTHR46233">
    <property type="entry name" value="HYDROXYACYLGLUTATHIONE HYDROLASE GLOC"/>
    <property type="match status" value="1"/>
</dbReference>
<dbReference type="SMART" id="SM00849">
    <property type="entry name" value="Lactamase_B"/>
    <property type="match status" value="1"/>
</dbReference>
<reference evidence="4" key="1">
    <citation type="journal article" date="2015" name="Chem. Biol.">
        <title>Structure, bioactivity, and resistance mechanism of streptomonomicin, an unusual lasso Peptide from an understudied halophilic actinomycete.</title>
        <authorList>
            <person name="Metelev M."/>
            <person name="Tietz J.I."/>
            <person name="Melby J.O."/>
            <person name="Blair P.M."/>
            <person name="Zhu L."/>
            <person name="Livnat I."/>
            <person name="Severinov K."/>
            <person name="Mitchell D.A."/>
        </authorList>
    </citation>
    <scope>NUCLEOTIDE SEQUENCE [LARGE SCALE GENOMIC DNA]</scope>
    <source>
        <strain evidence="4">YIM 90003</strain>
    </source>
</reference>
<gene>
    <name evidence="3" type="ORF">LP52_00240</name>
</gene>
<feature type="compositionally biased region" description="Low complexity" evidence="1">
    <location>
        <begin position="20"/>
        <end position="29"/>
    </location>
</feature>
<feature type="domain" description="Metallo-beta-lactamase" evidence="2">
    <location>
        <begin position="160"/>
        <end position="326"/>
    </location>
</feature>
<dbReference type="EMBL" id="JROO01000001">
    <property type="protein sequence ID" value="KII00585.1"/>
    <property type="molecule type" value="Genomic_DNA"/>
</dbReference>
<dbReference type="RefSeq" id="WP_040269659.1">
    <property type="nucleotide sequence ID" value="NZ_JROO01000001.1"/>
</dbReference>
<dbReference type="STRING" id="183763.LP52_00240"/>
<feature type="region of interest" description="Disordered" evidence="1">
    <location>
        <begin position="1"/>
        <end position="140"/>
    </location>
</feature>
<dbReference type="Pfam" id="PF00753">
    <property type="entry name" value="Lactamase_B"/>
    <property type="match status" value="1"/>
</dbReference>
<dbReference type="OrthoDB" id="9802991at2"/>
<dbReference type="AlphaFoldDB" id="A0A0C2FMG3"/>
<evidence type="ECO:0000313" key="4">
    <source>
        <dbReference type="Proteomes" id="UP000031675"/>
    </source>
</evidence>
<feature type="compositionally biased region" description="Acidic residues" evidence="1">
    <location>
        <begin position="57"/>
        <end position="75"/>
    </location>
</feature>
<dbReference type="Proteomes" id="UP000031675">
    <property type="component" value="Unassembled WGS sequence"/>
</dbReference>
<dbReference type="PANTHER" id="PTHR46233:SF4">
    <property type="entry name" value="METALLO-BETA-LACTAMASE DOMAIN-CONTAINING PROTEIN"/>
    <property type="match status" value="1"/>
</dbReference>
<name>A0A0C2FMG3_9ACTN</name>
<evidence type="ECO:0000313" key="3">
    <source>
        <dbReference type="EMBL" id="KII00585.1"/>
    </source>
</evidence>
<dbReference type="InterPro" id="IPR036866">
    <property type="entry name" value="RibonucZ/Hydroxyglut_hydro"/>
</dbReference>
<dbReference type="InterPro" id="IPR051453">
    <property type="entry name" value="MBL_Glyoxalase_II"/>
</dbReference>
<dbReference type="GO" id="GO:0016787">
    <property type="term" value="F:hydrolase activity"/>
    <property type="evidence" value="ECO:0007669"/>
    <property type="project" value="UniProtKB-KW"/>
</dbReference>
<feature type="compositionally biased region" description="Acidic residues" evidence="1">
    <location>
        <begin position="124"/>
        <end position="139"/>
    </location>
</feature>
<keyword evidence="4" id="KW-1185">Reference proteome</keyword>
<feature type="compositionally biased region" description="Acidic residues" evidence="1">
    <location>
        <begin position="85"/>
        <end position="111"/>
    </location>
</feature>
<protein>
    <submittedName>
        <fullName evidence="3">Zn-dependent hydrolase</fullName>
    </submittedName>
</protein>
<dbReference type="Gene3D" id="3.60.15.10">
    <property type="entry name" value="Ribonuclease Z/Hydroxyacylglutathione hydrolase-like"/>
    <property type="match status" value="1"/>
</dbReference>
<comment type="caution">
    <text evidence="3">The sequence shown here is derived from an EMBL/GenBank/DDBJ whole genome shotgun (WGS) entry which is preliminary data.</text>
</comment>
<evidence type="ECO:0000256" key="1">
    <source>
        <dbReference type="SAM" id="MobiDB-lite"/>
    </source>
</evidence>
<dbReference type="SUPFAM" id="SSF56281">
    <property type="entry name" value="Metallo-hydrolase/oxidoreductase"/>
    <property type="match status" value="1"/>
</dbReference>
<accession>A0A0C2FMG3</accession>
<feature type="compositionally biased region" description="Low complexity" evidence="1">
    <location>
        <begin position="112"/>
        <end position="123"/>
    </location>
</feature>
<proteinExistence type="predicted"/>
<dbReference type="InterPro" id="IPR001279">
    <property type="entry name" value="Metallo-B-lactamas"/>
</dbReference>
<feature type="region of interest" description="Disordered" evidence="1">
    <location>
        <begin position="324"/>
        <end position="346"/>
    </location>
</feature>